<keyword evidence="2" id="KW-0731">Sigma factor</keyword>
<dbReference type="EMBL" id="SMLW01000566">
    <property type="protein sequence ID" value="MTI26162.1"/>
    <property type="molecule type" value="Genomic_DNA"/>
</dbReference>
<keyword evidence="1" id="KW-0805">Transcription regulation</keyword>
<evidence type="ECO:0000313" key="6">
    <source>
        <dbReference type="EMBL" id="MTI26162.1"/>
    </source>
</evidence>
<dbReference type="Pfam" id="PF04542">
    <property type="entry name" value="Sigma70_r2"/>
    <property type="match status" value="1"/>
</dbReference>
<gene>
    <name evidence="6" type="ORF">E1163_14490</name>
</gene>
<dbReference type="InterPro" id="IPR007627">
    <property type="entry name" value="RNA_pol_sigma70_r2"/>
</dbReference>
<reference evidence="6 7" key="1">
    <citation type="submission" date="2019-02" db="EMBL/GenBank/DDBJ databases">
        <authorList>
            <person name="Goldberg S.R."/>
            <person name="Haltli B.A."/>
            <person name="Correa H."/>
            <person name="Russell K.G."/>
        </authorList>
    </citation>
    <scope>NUCLEOTIDE SEQUENCE [LARGE SCALE GENOMIC DNA]</scope>
    <source>
        <strain evidence="6 7">JCM 16186</strain>
    </source>
</reference>
<dbReference type="PANTHER" id="PTHR43133">
    <property type="entry name" value="RNA POLYMERASE ECF-TYPE SIGMA FACTO"/>
    <property type="match status" value="1"/>
</dbReference>
<evidence type="ECO:0000256" key="2">
    <source>
        <dbReference type="ARBA" id="ARBA00023082"/>
    </source>
</evidence>
<keyword evidence="3" id="KW-0238">DNA-binding</keyword>
<dbReference type="InterPro" id="IPR014284">
    <property type="entry name" value="RNA_pol_sigma-70_dom"/>
</dbReference>
<evidence type="ECO:0000256" key="4">
    <source>
        <dbReference type="ARBA" id="ARBA00023163"/>
    </source>
</evidence>
<proteinExistence type="predicted"/>
<sequence length="256" mass="28883">CLEGNKQSLTILVKSVQGLVFNLSLRFLWERADAEDATQEILIRVITNLSKFKGNSKFNTWVYRIAANYLISLKTTSLEKKLTSFDVFAADLQTFKGPVEYALPDKSLLEEELKTGCTLAMLQCLDRDLRMAFILGSILKIKSSVAAKITGVKPDNFRKRVELSRKLLGSFLNAHCGVYNTANACRCSKRINSALKCGQINREQLNFADKVESYNREMEELDGLAGIYNQHNFKSTEDMTQHLNALLENKSILKQA</sequence>
<dbReference type="RefSeq" id="WP_155173042.1">
    <property type="nucleotide sequence ID" value="NZ_SMLW01000566.1"/>
</dbReference>
<evidence type="ECO:0000313" key="7">
    <source>
        <dbReference type="Proteomes" id="UP000798808"/>
    </source>
</evidence>
<dbReference type="PANTHER" id="PTHR43133:SF8">
    <property type="entry name" value="RNA POLYMERASE SIGMA FACTOR HI_1459-RELATED"/>
    <property type="match status" value="1"/>
</dbReference>
<feature type="non-terminal residue" evidence="6">
    <location>
        <position position="1"/>
    </location>
</feature>
<name>A0ABW9RPU2_9BACT</name>
<comment type="caution">
    <text evidence="6">The sequence shown here is derived from an EMBL/GenBank/DDBJ whole genome shotgun (WGS) entry which is preliminary data.</text>
</comment>
<dbReference type="InterPro" id="IPR039425">
    <property type="entry name" value="RNA_pol_sigma-70-like"/>
</dbReference>
<keyword evidence="7" id="KW-1185">Reference proteome</keyword>
<dbReference type="Gene3D" id="1.10.1740.10">
    <property type="match status" value="1"/>
</dbReference>
<keyword evidence="4" id="KW-0804">Transcription</keyword>
<feature type="domain" description="RNA polymerase sigma-70 region 2" evidence="5">
    <location>
        <begin position="12"/>
        <end position="72"/>
    </location>
</feature>
<evidence type="ECO:0000256" key="1">
    <source>
        <dbReference type="ARBA" id="ARBA00023015"/>
    </source>
</evidence>
<dbReference type="Proteomes" id="UP000798808">
    <property type="component" value="Unassembled WGS sequence"/>
</dbReference>
<dbReference type="InterPro" id="IPR013325">
    <property type="entry name" value="RNA_pol_sigma_r2"/>
</dbReference>
<organism evidence="6 7">
    <name type="scientific">Fulvivirga kasyanovii</name>
    <dbReference type="NCBI Taxonomy" id="396812"/>
    <lineage>
        <taxon>Bacteria</taxon>
        <taxon>Pseudomonadati</taxon>
        <taxon>Bacteroidota</taxon>
        <taxon>Cytophagia</taxon>
        <taxon>Cytophagales</taxon>
        <taxon>Fulvivirgaceae</taxon>
        <taxon>Fulvivirga</taxon>
    </lineage>
</organism>
<evidence type="ECO:0000259" key="5">
    <source>
        <dbReference type="Pfam" id="PF04542"/>
    </source>
</evidence>
<evidence type="ECO:0000256" key="3">
    <source>
        <dbReference type="ARBA" id="ARBA00023125"/>
    </source>
</evidence>
<accession>A0ABW9RPU2</accession>
<dbReference type="NCBIfam" id="TIGR02937">
    <property type="entry name" value="sigma70-ECF"/>
    <property type="match status" value="1"/>
</dbReference>
<dbReference type="SUPFAM" id="SSF88946">
    <property type="entry name" value="Sigma2 domain of RNA polymerase sigma factors"/>
    <property type="match status" value="1"/>
</dbReference>
<protein>
    <submittedName>
        <fullName evidence="6">Sigma-70 family RNA polymerase sigma factor</fullName>
    </submittedName>
</protein>